<reference evidence="2 3" key="1">
    <citation type="submission" date="2020-08" db="EMBL/GenBank/DDBJ databases">
        <title>Genomic Encyclopedia of Type Strains, Phase IV (KMG-IV): sequencing the most valuable type-strain genomes for metagenomic binning, comparative biology and taxonomic classification.</title>
        <authorList>
            <person name="Goeker M."/>
        </authorList>
    </citation>
    <scope>NUCLEOTIDE SEQUENCE [LARGE SCALE GENOMIC DNA]</scope>
    <source>
        <strain evidence="2 3">DSM 45385</strain>
    </source>
</reference>
<dbReference type="AlphaFoldDB" id="A0A7W8ABN2"/>
<accession>A0A7W8ABN2</accession>
<dbReference type="EMBL" id="JACHIN010000016">
    <property type="protein sequence ID" value="MBB5083158.1"/>
    <property type="molecule type" value="Genomic_DNA"/>
</dbReference>
<name>A0A7W8ABN2_9ACTN</name>
<feature type="region of interest" description="Disordered" evidence="1">
    <location>
        <begin position="1"/>
        <end position="32"/>
    </location>
</feature>
<protein>
    <submittedName>
        <fullName evidence="2">Uncharacterized protein</fullName>
    </submittedName>
</protein>
<feature type="compositionally biased region" description="Acidic residues" evidence="1">
    <location>
        <begin position="23"/>
        <end position="32"/>
    </location>
</feature>
<evidence type="ECO:0000256" key="1">
    <source>
        <dbReference type="SAM" id="MobiDB-lite"/>
    </source>
</evidence>
<dbReference type="Proteomes" id="UP000568380">
    <property type="component" value="Unassembled WGS sequence"/>
</dbReference>
<keyword evidence="3" id="KW-1185">Reference proteome</keyword>
<evidence type="ECO:0000313" key="3">
    <source>
        <dbReference type="Proteomes" id="UP000568380"/>
    </source>
</evidence>
<sequence>MTDAKEPEEAEQPDPPENTKSEESEEPEDIDESALNQSATVINNFLGYVDASAARFGMGGGVPVRATTRDLDPAEIAGLLTNYLEPEAFAPALEDLAARHLIVVSGDEEIGKRVGAIALLSRMPLVQGRITVLSPARTLAELATQTEFKPGRAYLLHDWIAAGTESAAVRAHELARLAGKLVEIGSFLVLTRAGGQGRDEHAWNCPDLGELFDVTVGAPPGRNPEELSAARERAVELPSPARVVALARRVAADPRPVAELLAEEEGGEVAAWFDAKPSREDVHLVAVLAFAYRMPERIFESELSRLSAIRAELEGDLLPPQVRDAEPQSRMAWSREHPLVTVVAEGSGAARERRVVFKGVHHRRQVIAELVGRYGFTLWQPLRAWVRSLAASGLELQIQVSAGVAILAGVSLTESCQEFLDVWASGSAMERLAAANTISIMCADDALAPEALTLALSWVADVGQARAMTAALALGGGLAIRYPADTVNWLWFLALRAVRVNVVARRSLALLFRQAAEREDASRTVLRLLRVLVATEMSETGSIRTRKALDVVVDLLEADTLDGTRPLAERMLTTGSGCAAHLGRLWAWALSSGHHRGHAIRALRRVLIPSSESGAAAVAAVSELGEAIWAHLPAELAEPIEQRLRHALGDAGGAERSHILVQALLSAGSRHYNHQRLR</sequence>
<proteinExistence type="predicted"/>
<gene>
    <name evidence="2" type="ORF">HNR40_008661</name>
</gene>
<evidence type="ECO:0000313" key="2">
    <source>
        <dbReference type="EMBL" id="MBB5083158.1"/>
    </source>
</evidence>
<dbReference type="RefSeq" id="WP_184972010.1">
    <property type="nucleotide sequence ID" value="NZ_JACHIN010000016.1"/>
</dbReference>
<organism evidence="2 3">
    <name type="scientific">Nonomuraea endophytica</name>
    <dbReference type="NCBI Taxonomy" id="714136"/>
    <lineage>
        <taxon>Bacteria</taxon>
        <taxon>Bacillati</taxon>
        <taxon>Actinomycetota</taxon>
        <taxon>Actinomycetes</taxon>
        <taxon>Streptosporangiales</taxon>
        <taxon>Streptosporangiaceae</taxon>
        <taxon>Nonomuraea</taxon>
    </lineage>
</organism>
<comment type="caution">
    <text evidence="2">The sequence shown here is derived from an EMBL/GenBank/DDBJ whole genome shotgun (WGS) entry which is preliminary data.</text>
</comment>